<dbReference type="InterPro" id="IPR011010">
    <property type="entry name" value="DNA_brk_join_enz"/>
</dbReference>
<dbReference type="Pfam" id="PF05930">
    <property type="entry name" value="Phage_AlpA"/>
    <property type="match status" value="1"/>
</dbReference>
<dbReference type="GO" id="GO:0015074">
    <property type="term" value="P:DNA integration"/>
    <property type="evidence" value="ECO:0007669"/>
    <property type="project" value="InterPro"/>
</dbReference>
<protein>
    <submittedName>
        <fullName evidence="2">Transcriptional regulator protein</fullName>
    </submittedName>
</protein>
<accession>A0A1L5P3N9</accession>
<dbReference type="InterPro" id="IPR010260">
    <property type="entry name" value="AlpA"/>
</dbReference>
<keyword evidence="1" id="KW-0233">DNA recombination</keyword>
<dbReference type="Proteomes" id="UP000185109">
    <property type="component" value="Chromosome"/>
</dbReference>
<organism evidence="2 3">
    <name type="scientific">Rhizobium etli 8C-3</name>
    <dbReference type="NCBI Taxonomy" id="538025"/>
    <lineage>
        <taxon>Bacteria</taxon>
        <taxon>Pseudomonadati</taxon>
        <taxon>Pseudomonadota</taxon>
        <taxon>Alphaproteobacteria</taxon>
        <taxon>Hyphomicrobiales</taxon>
        <taxon>Rhizobiaceae</taxon>
        <taxon>Rhizobium/Agrobacterium group</taxon>
        <taxon>Rhizobium</taxon>
    </lineage>
</organism>
<evidence type="ECO:0000313" key="2">
    <source>
        <dbReference type="EMBL" id="APO74762.1"/>
    </source>
</evidence>
<dbReference type="InterPro" id="IPR013762">
    <property type="entry name" value="Integrase-like_cat_sf"/>
</dbReference>
<gene>
    <name evidence="2" type="ORF">AM571_CH01950</name>
</gene>
<dbReference type="RefSeq" id="WP_074061220.1">
    <property type="nucleotide sequence ID" value="NZ_CP017241.1"/>
</dbReference>
<dbReference type="GO" id="GO:0006310">
    <property type="term" value="P:DNA recombination"/>
    <property type="evidence" value="ECO:0007669"/>
    <property type="project" value="UniProtKB-KW"/>
</dbReference>
<sequence length="202" mass="22278">MRSMAECSVLTWRSLKSGSKGRLLGLLPRRFGRAKVDGIGWHSLRHSAVSTWIEAGLQPNAVQILADHASYAIDTGNEVAGMTSMSRTMVNKYCEQGRFPQHVDLGDRRVAFVKAGIVAWIPAKIEARAPPQNPVGLDQLRAKLAQAYEVIAILLLGPEGNSLDVAMPEGKRALKYFRCAGYDARFCPSFIRAPDRRRSGRD</sequence>
<reference evidence="2 3" key="1">
    <citation type="submission" date="2016-09" db="EMBL/GenBank/DDBJ databases">
        <title>The complete genome sequences of Rhizobium gallicum, symbiovars gallicum and phaseoli, symbionts associated to common bean (Phaseolus vulgaris).</title>
        <authorList>
            <person name="Bustos P."/>
            <person name="Santamaria R.I."/>
            <person name="Perez-Carrascal O.M."/>
            <person name="Juarez S."/>
            <person name="Lozano L."/>
            <person name="Martinez-Flores I."/>
            <person name="Martinez-Romero E."/>
            <person name="Cevallos M."/>
            <person name="Romero D."/>
            <person name="Davila G."/>
            <person name="Gonzalez V."/>
        </authorList>
    </citation>
    <scope>NUCLEOTIDE SEQUENCE [LARGE SCALE GENOMIC DNA]</scope>
    <source>
        <strain evidence="2 3">8C-3</strain>
    </source>
</reference>
<evidence type="ECO:0000256" key="1">
    <source>
        <dbReference type="ARBA" id="ARBA00023172"/>
    </source>
</evidence>
<dbReference type="AlphaFoldDB" id="A0A1L5P3N9"/>
<dbReference type="GO" id="GO:0003677">
    <property type="term" value="F:DNA binding"/>
    <property type="evidence" value="ECO:0007669"/>
    <property type="project" value="InterPro"/>
</dbReference>
<name>A0A1L5P3N9_RHIET</name>
<dbReference type="Gene3D" id="1.10.443.10">
    <property type="entry name" value="Intergrase catalytic core"/>
    <property type="match status" value="1"/>
</dbReference>
<evidence type="ECO:0000313" key="3">
    <source>
        <dbReference type="Proteomes" id="UP000185109"/>
    </source>
</evidence>
<proteinExistence type="predicted"/>
<dbReference type="EMBL" id="CP017241">
    <property type="protein sequence ID" value="APO74762.1"/>
    <property type="molecule type" value="Genomic_DNA"/>
</dbReference>
<dbReference type="SUPFAM" id="SSF56349">
    <property type="entry name" value="DNA breaking-rejoining enzymes"/>
    <property type="match status" value="1"/>
</dbReference>